<evidence type="ECO:0000256" key="2">
    <source>
        <dbReference type="ARBA" id="ARBA00022490"/>
    </source>
</evidence>
<evidence type="ECO:0000313" key="8">
    <source>
        <dbReference type="Proteomes" id="UP001156215"/>
    </source>
</evidence>
<comment type="function">
    <text evidence="6">Methylates ribosomal protein L11.</text>
</comment>
<dbReference type="GO" id="GO:0005840">
    <property type="term" value="C:ribosome"/>
    <property type="evidence" value="ECO:0007669"/>
    <property type="project" value="UniProtKB-KW"/>
</dbReference>
<feature type="binding site" evidence="6">
    <location>
        <position position="152"/>
    </location>
    <ligand>
        <name>S-adenosyl-L-methionine</name>
        <dbReference type="ChEBI" id="CHEBI:59789"/>
    </ligand>
</feature>
<organism evidence="7 8">
    <name type="scientific">Oxalobacter vibrioformis</name>
    <dbReference type="NCBI Taxonomy" id="933080"/>
    <lineage>
        <taxon>Bacteria</taxon>
        <taxon>Pseudomonadati</taxon>
        <taxon>Pseudomonadota</taxon>
        <taxon>Betaproteobacteria</taxon>
        <taxon>Burkholderiales</taxon>
        <taxon>Oxalobacteraceae</taxon>
        <taxon>Oxalobacter</taxon>
    </lineage>
</organism>
<evidence type="ECO:0000256" key="4">
    <source>
        <dbReference type="ARBA" id="ARBA00022679"/>
    </source>
</evidence>
<keyword evidence="5 6" id="KW-0949">S-adenosyl-L-methionine</keyword>
<dbReference type="HAMAP" id="MF_00735">
    <property type="entry name" value="Methyltr_PrmA"/>
    <property type="match status" value="1"/>
</dbReference>
<dbReference type="InterPro" id="IPR029063">
    <property type="entry name" value="SAM-dependent_MTases_sf"/>
</dbReference>
<accession>A0A9E9P4G3</accession>
<feature type="binding site" evidence="6">
    <location>
        <position position="238"/>
    </location>
    <ligand>
        <name>S-adenosyl-L-methionine</name>
        <dbReference type="ChEBI" id="CHEBI:59789"/>
    </ligand>
</feature>
<dbReference type="Proteomes" id="UP001156215">
    <property type="component" value="Chromosome"/>
</dbReference>
<dbReference type="GO" id="GO:0032259">
    <property type="term" value="P:methylation"/>
    <property type="evidence" value="ECO:0007669"/>
    <property type="project" value="UniProtKB-KW"/>
</dbReference>
<keyword evidence="3 6" id="KW-0489">Methyltransferase</keyword>
<dbReference type="AlphaFoldDB" id="A0A9E9P4G3"/>
<keyword evidence="7" id="KW-0687">Ribonucleoprotein</keyword>
<dbReference type="Gene3D" id="3.40.50.150">
    <property type="entry name" value="Vaccinia Virus protein VP39"/>
    <property type="match status" value="1"/>
</dbReference>
<comment type="similarity">
    <text evidence="1 6">Belongs to the methyltransferase superfamily. PrmA family.</text>
</comment>
<sequence>MSWNEVVLEVDYTQTVLFSDALLAAGAMAVTVEDANEGTDAERPIFGEPGADSEEHVWQRSRVIALISADIDTNAIISLAAGESGMETPPPFLVREVPQKDWVRETQAQFDPIHIGKNIWVVPSWHETPTSNGIVLELDPGLAFGTGSHPTTRLCLEWLEENVSPGQSVLDYGCGSGILAIAAFKLGAAAVDGVDIDQQAVITAGENAAENQCDIAFYLPGNYPGEAENRQYDIVVANILSGPLQQLAQTIASRLKPGGKLVLSGILDWQEKEVISAYSPWLALSPYHYLDGWVALSGTLAEKEKQA</sequence>
<dbReference type="Pfam" id="PF06325">
    <property type="entry name" value="PrmA"/>
    <property type="match status" value="1"/>
</dbReference>
<comment type="subcellular location">
    <subcellularLocation>
        <location evidence="6">Cytoplasm</location>
    </subcellularLocation>
</comment>
<keyword evidence="7" id="KW-0689">Ribosomal protein</keyword>
<gene>
    <name evidence="6 7" type="primary">prmA</name>
    <name evidence="7" type="ORF">NB640_05310</name>
</gene>
<evidence type="ECO:0000256" key="1">
    <source>
        <dbReference type="ARBA" id="ARBA00009741"/>
    </source>
</evidence>
<keyword evidence="8" id="KW-1185">Reference proteome</keyword>
<name>A0A9E9P4G3_9BURK</name>
<dbReference type="InterPro" id="IPR050078">
    <property type="entry name" value="Ribosomal_L11_MeTrfase_PrmA"/>
</dbReference>
<dbReference type="PANTHER" id="PTHR43648">
    <property type="entry name" value="ELECTRON TRANSFER FLAVOPROTEIN BETA SUBUNIT LYSINE METHYLTRANSFERASE"/>
    <property type="match status" value="1"/>
</dbReference>
<proteinExistence type="inferred from homology"/>
<dbReference type="EMBL" id="CP098242">
    <property type="protein sequence ID" value="WAW11053.1"/>
    <property type="molecule type" value="Genomic_DNA"/>
</dbReference>
<dbReference type="PIRSF" id="PIRSF000401">
    <property type="entry name" value="RPL11_MTase"/>
    <property type="match status" value="1"/>
</dbReference>
<feature type="binding site" evidence="6">
    <location>
        <position position="173"/>
    </location>
    <ligand>
        <name>S-adenosyl-L-methionine</name>
        <dbReference type="ChEBI" id="CHEBI:59789"/>
    </ligand>
</feature>
<keyword evidence="2 6" id="KW-0963">Cytoplasm</keyword>
<dbReference type="EC" id="2.1.1.-" evidence="6"/>
<dbReference type="CDD" id="cd02440">
    <property type="entry name" value="AdoMet_MTases"/>
    <property type="match status" value="1"/>
</dbReference>
<dbReference type="NCBIfam" id="TIGR00406">
    <property type="entry name" value="prmA"/>
    <property type="match status" value="1"/>
</dbReference>
<protein>
    <recommendedName>
        <fullName evidence="6">Ribosomal protein L11 methyltransferase</fullName>
        <shortName evidence="6">L11 Mtase</shortName>
        <ecNumber evidence="6">2.1.1.-</ecNumber>
    </recommendedName>
</protein>
<dbReference type="KEGG" id="ovb:NB640_05310"/>
<comment type="catalytic activity">
    <reaction evidence="6">
        <text>L-lysyl-[protein] + 3 S-adenosyl-L-methionine = N(6),N(6),N(6)-trimethyl-L-lysyl-[protein] + 3 S-adenosyl-L-homocysteine + 3 H(+)</text>
        <dbReference type="Rhea" id="RHEA:54192"/>
        <dbReference type="Rhea" id="RHEA-COMP:9752"/>
        <dbReference type="Rhea" id="RHEA-COMP:13826"/>
        <dbReference type="ChEBI" id="CHEBI:15378"/>
        <dbReference type="ChEBI" id="CHEBI:29969"/>
        <dbReference type="ChEBI" id="CHEBI:57856"/>
        <dbReference type="ChEBI" id="CHEBI:59789"/>
        <dbReference type="ChEBI" id="CHEBI:61961"/>
    </reaction>
</comment>
<feature type="binding site" evidence="6">
    <location>
        <position position="195"/>
    </location>
    <ligand>
        <name>S-adenosyl-L-methionine</name>
        <dbReference type="ChEBI" id="CHEBI:59789"/>
    </ligand>
</feature>
<keyword evidence="4 6" id="KW-0808">Transferase</keyword>
<evidence type="ECO:0000256" key="3">
    <source>
        <dbReference type="ARBA" id="ARBA00022603"/>
    </source>
</evidence>
<dbReference type="PANTHER" id="PTHR43648:SF1">
    <property type="entry name" value="ELECTRON TRANSFER FLAVOPROTEIN BETA SUBUNIT LYSINE METHYLTRANSFERASE"/>
    <property type="match status" value="1"/>
</dbReference>
<dbReference type="InterPro" id="IPR004498">
    <property type="entry name" value="Ribosomal_PrmA_MeTrfase"/>
</dbReference>
<evidence type="ECO:0000256" key="6">
    <source>
        <dbReference type="HAMAP-Rule" id="MF_00735"/>
    </source>
</evidence>
<reference evidence="7" key="1">
    <citation type="journal article" date="2022" name="Front. Microbiol.">
        <title>New perspectives on an old grouping: The genomic and phenotypic variability of Oxalobacter formigenes and the implications for calcium oxalate stone prevention.</title>
        <authorList>
            <person name="Chmiel J.A."/>
            <person name="Carr C."/>
            <person name="Stuivenberg G.A."/>
            <person name="Venema R."/>
            <person name="Chanyi R.M."/>
            <person name="Al K.F."/>
            <person name="Giguere D."/>
            <person name="Say H."/>
            <person name="Akouris P.P."/>
            <person name="Dominguez Romero S.A."/>
            <person name="Kwong A."/>
            <person name="Tai V."/>
            <person name="Koval S.F."/>
            <person name="Razvi H."/>
            <person name="Bjazevic J."/>
            <person name="Burton J.P."/>
        </authorList>
    </citation>
    <scope>NUCLEOTIDE SEQUENCE</scope>
    <source>
        <strain evidence="7">WoOx3</strain>
    </source>
</reference>
<dbReference type="GO" id="GO:0005829">
    <property type="term" value="C:cytosol"/>
    <property type="evidence" value="ECO:0007669"/>
    <property type="project" value="TreeGrafter"/>
</dbReference>
<dbReference type="RefSeq" id="WP_269310159.1">
    <property type="nucleotide sequence ID" value="NZ_CP098242.1"/>
</dbReference>
<dbReference type="GO" id="GO:0016279">
    <property type="term" value="F:protein-lysine N-methyltransferase activity"/>
    <property type="evidence" value="ECO:0007669"/>
    <property type="project" value="TreeGrafter"/>
</dbReference>
<dbReference type="SUPFAM" id="SSF53335">
    <property type="entry name" value="S-adenosyl-L-methionine-dependent methyltransferases"/>
    <property type="match status" value="1"/>
</dbReference>
<evidence type="ECO:0000256" key="5">
    <source>
        <dbReference type="ARBA" id="ARBA00022691"/>
    </source>
</evidence>
<evidence type="ECO:0000313" key="7">
    <source>
        <dbReference type="EMBL" id="WAW11053.1"/>
    </source>
</evidence>